<dbReference type="AlphaFoldDB" id="A0A9P7E824"/>
<name>A0A9P7E824_9AGAM</name>
<dbReference type="Proteomes" id="UP000807769">
    <property type="component" value="Unassembled WGS sequence"/>
</dbReference>
<gene>
    <name evidence="1" type="ORF">BJ212DRAFT_1364527</name>
</gene>
<comment type="caution">
    <text evidence="1">The sequence shown here is derived from an EMBL/GenBank/DDBJ whole genome shotgun (WGS) entry which is preliminary data.</text>
</comment>
<organism evidence="1 2">
    <name type="scientific">Suillus subaureus</name>
    <dbReference type="NCBI Taxonomy" id="48587"/>
    <lineage>
        <taxon>Eukaryota</taxon>
        <taxon>Fungi</taxon>
        <taxon>Dikarya</taxon>
        <taxon>Basidiomycota</taxon>
        <taxon>Agaricomycotina</taxon>
        <taxon>Agaricomycetes</taxon>
        <taxon>Agaricomycetidae</taxon>
        <taxon>Boletales</taxon>
        <taxon>Suillineae</taxon>
        <taxon>Suillaceae</taxon>
        <taxon>Suillus</taxon>
    </lineage>
</organism>
<dbReference type="RefSeq" id="XP_041191551.1">
    <property type="nucleotide sequence ID" value="XM_041336032.1"/>
</dbReference>
<dbReference type="GeneID" id="64630049"/>
<evidence type="ECO:0000313" key="1">
    <source>
        <dbReference type="EMBL" id="KAG1813915.1"/>
    </source>
</evidence>
<evidence type="ECO:0000313" key="2">
    <source>
        <dbReference type="Proteomes" id="UP000807769"/>
    </source>
</evidence>
<proteinExistence type="predicted"/>
<reference evidence="1" key="1">
    <citation type="journal article" date="2020" name="New Phytol.">
        <title>Comparative genomics reveals dynamic genome evolution in host specialist ectomycorrhizal fungi.</title>
        <authorList>
            <person name="Lofgren L.A."/>
            <person name="Nguyen N.H."/>
            <person name="Vilgalys R."/>
            <person name="Ruytinx J."/>
            <person name="Liao H.L."/>
            <person name="Branco S."/>
            <person name="Kuo A."/>
            <person name="LaButti K."/>
            <person name="Lipzen A."/>
            <person name="Andreopoulos W."/>
            <person name="Pangilinan J."/>
            <person name="Riley R."/>
            <person name="Hundley H."/>
            <person name="Na H."/>
            <person name="Barry K."/>
            <person name="Grigoriev I.V."/>
            <person name="Stajich J.E."/>
            <person name="Kennedy P.G."/>
        </authorList>
    </citation>
    <scope>NUCLEOTIDE SEQUENCE</scope>
    <source>
        <strain evidence="1">MN1</strain>
    </source>
</reference>
<dbReference type="EMBL" id="JABBWG010000022">
    <property type="protein sequence ID" value="KAG1813915.1"/>
    <property type="molecule type" value="Genomic_DNA"/>
</dbReference>
<accession>A0A9P7E824</accession>
<sequence>MLSRCRPVGLRVTNARPNVTKRWKHTVPNWQILRTSAELLLQWTSPWEIENNESVSIFLEEVGYVVPNLVVLRW</sequence>
<keyword evidence="2" id="KW-1185">Reference proteome</keyword>
<protein>
    <submittedName>
        <fullName evidence="1">Uncharacterized protein</fullName>
    </submittedName>
</protein>